<keyword evidence="5 8" id="KW-1133">Transmembrane helix</keyword>
<dbReference type="Pfam" id="PF02416">
    <property type="entry name" value="TatA_B_E"/>
    <property type="match status" value="1"/>
</dbReference>
<gene>
    <name evidence="9" type="ORF">CN311_16030</name>
</gene>
<evidence type="ECO:0000313" key="9">
    <source>
        <dbReference type="EMBL" id="PDQ20102.1"/>
    </source>
</evidence>
<evidence type="ECO:0000256" key="3">
    <source>
        <dbReference type="ARBA" id="ARBA00022692"/>
    </source>
</evidence>
<evidence type="ECO:0000256" key="6">
    <source>
        <dbReference type="ARBA" id="ARBA00023010"/>
    </source>
</evidence>
<keyword evidence="6" id="KW-0811">Translocation</keyword>
<protein>
    <submittedName>
        <fullName evidence="9">Twin-arginine translocase TatA/TatE family subunit</fullName>
    </submittedName>
</protein>
<keyword evidence="10" id="KW-1185">Reference proteome</keyword>
<evidence type="ECO:0000256" key="1">
    <source>
        <dbReference type="ARBA" id="ARBA00004167"/>
    </source>
</evidence>
<dbReference type="PANTHER" id="PTHR42982">
    <property type="entry name" value="SEC-INDEPENDENT PROTEIN TRANSLOCASE PROTEIN TATA"/>
    <property type="match status" value="1"/>
</dbReference>
<reference evidence="9 10" key="1">
    <citation type="submission" date="2017-09" db="EMBL/GenBank/DDBJ databases">
        <title>Mesorhizobum sanjuanii sp. nov. isolated from nodules of Lotus tenuis in saline-alkaline lowlands of Flooding Pampa.</title>
        <authorList>
            <person name="Sannazzaro A.I."/>
            <person name="Torres Tejerizo G.A."/>
            <person name="Fontana F."/>
            <person name="Cumpa Velazquez L.M."/>
            <person name="Hansen L."/>
            <person name="Pistorio M."/>
            <person name="Estrella M.J."/>
        </authorList>
    </citation>
    <scope>NUCLEOTIDE SEQUENCE [LARGE SCALE GENOMIC DNA]</scope>
    <source>
        <strain evidence="9 10">BSA136</strain>
    </source>
</reference>
<accession>A0A2A6FEE0</accession>
<proteinExistence type="predicted"/>
<organism evidence="9 10">
    <name type="scientific">Mesorhizobium sanjuanii</name>
    <dbReference type="NCBI Taxonomy" id="2037900"/>
    <lineage>
        <taxon>Bacteria</taxon>
        <taxon>Pseudomonadati</taxon>
        <taxon>Pseudomonadota</taxon>
        <taxon>Alphaproteobacteria</taxon>
        <taxon>Hyphomicrobiales</taxon>
        <taxon>Phyllobacteriaceae</taxon>
        <taxon>Mesorhizobium</taxon>
    </lineage>
</organism>
<dbReference type="Proteomes" id="UP000219182">
    <property type="component" value="Unassembled WGS sequence"/>
</dbReference>
<keyword evidence="4" id="KW-0653">Protein transport</keyword>
<evidence type="ECO:0000256" key="8">
    <source>
        <dbReference type="SAM" id="Phobius"/>
    </source>
</evidence>
<evidence type="ECO:0000256" key="4">
    <source>
        <dbReference type="ARBA" id="ARBA00022927"/>
    </source>
</evidence>
<sequence>MGTLSIWHWLIVLAIVMLLFGRGRISALLGDIGQGIGNLRRQLKD</sequence>
<evidence type="ECO:0000256" key="2">
    <source>
        <dbReference type="ARBA" id="ARBA00022448"/>
    </source>
</evidence>
<keyword evidence="2" id="KW-0813">Transport</keyword>
<comment type="caution">
    <text evidence="9">The sequence shown here is derived from an EMBL/GenBank/DDBJ whole genome shotgun (WGS) entry which is preliminary data.</text>
</comment>
<dbReference type="AlphaFoldDB" id="A0A2A6FEE0"/>
<dbReference type="Gene3D" id="1.20.5.3310">
    <property type="match status" value="1"/>
</dbReference>
<dbReference type="GO" id="GO:0015031">
    <property type="term" value="P:protein transport"/>
    <property type="evidence" value="ECO:0007669"/>
    <property type="project" value="UniProtKB-KW"/>
</dbReference>
<keyword evidence="7 8" id="KW-0472">Membrane</keyword>
<evidence type="ECO:0000256" key="7">
    <source>
        <dbReference type="ARBA" id="ARBA00023136"/>
    </source>
</evidence>
<comment type="subcellular location">
    <subcellularLocation>
        <location evidence="1">Membrane</location>
        <topology evidence="1">Single-pass membrane protein</topology>
    </subcellularLocation>
</comment>
<evidence type="ECO:0000256" key="5">
    <source>
        <dbReference type="ARBA" id="ARBA00022989"/>
    </source>
</evidence>
<dbReference type="PANTHER" id="PTHR42982:SF1">
    <property type="entry name" value="SEC-INDEPENDENT PROTEIN TRANSLOCASE PROTEIN TATA"/>
    <property type="match status" value="1"/>
</dbReference>
<evidence type="ECO:0000313" key="10">
    <source>
        <dbReference type="Proteomes" id="UP000219182"/>
    </source>
</evidence>
<dbReference type="EMBL" id="NWQG01000096">
    <property type="protein sequence ID" value="PDQ20102.1"/>
    <property type="molecule type" value="Genomic_DNA"/>
</dbReference>
<name>A0A2A6FEE0_9HYPH</name>
<feature type="transmembrane region" description="Helical" evidence="8">
    <location>
        <begin position="6"/>
        <end position="25"/>
    </location>
</feature>
<dbReference type="RefSeq" id="WP_065011115.1">
    <property type="nucleotide sequence ID" value="NZ_NWQG01000096.1"/>
</dbReference>
<keyword evidence="3 8" id="KW-0812">Transmembrane</keyword>
<dbReference type="GO" id="GO:0016020">
    <property type="term" value="C:membrane"/>
    <property type="evidence" value="ECO:0007669"/>
    <property type="project" value="UniProtKB-ARBA"/>
</dbReference>
<dbReference type="InterPro" id="IPR003369">
    <property type="entry name" value="TatA/B/E"/>
</dbReference>